<proteinExistence type="predicted"/>
<dbReference type="Pfam" id="PF00481">
    <property type="entry name" value="PP2C"/>
    <property type="match status" value="1"/>
</dbReference>
<dbReference type="Proteomes" id="UP000481153">
    <property type="component" value="Unassembled WGS sequence"/>
</dbReference>
<dbReference type="SMART" id="SM00332">
    <property type="entry name" value="PP2Cc"/>
    <property type="match status" value="1"/>
</dbReference>
<dbReference type="GO" id="GO:0004722">
    <property type="term" value="F:protein serine/threonine phosphatase activity"/>
    <property type="evidence" value="ECO:0007669"/>
    <property type="project" value="InterPro"/>
</dbReference>
<dbReference type="CDD" id="cd00143">
    <property type="entry name" value="PP2Cc"/>
    <property type="match status" value="1"/>
</dbReference>
<organism evidence="2 3">
    <name type="scientific">Aphanomyces euteiches</name>
    <dbReference type="NCBI Taxonomy" id="100861"/>
    <lineage>
        <taxon>Eukaryota</taxon>
        <taxon>Sar</taxon>
        <taxon>Stramenopiles</taxon>
        <taxon>Oomycota</taxon>
        <taxon>Saprolegniomycetes</taxon>
        <taxon>Saprolegniales</taxon>
        <taxon>Verrucalvaceae</taxon>
        <taxon>Aphanomyces</taxon>
    </lineage>
</organism>
<dbReference type="AlphaFoldDB" id="A0A6G0WFI4"/>
<dbReference type="InterPro" id="IPR001932">
    <property type="entry name" value="PPM-type_phosphatase-like_dom"/>
</dbReference>
<dbReference type="VEuPathDB" id="FungiDB:AeMF1_006153"/>
<name>A0A6G0WFI4_9STRA</name>
<comment type="caution">
    <text evidence="2">The sequence shown here is derived from an EMBL/GenBank/DDBJ whole genome shotgun (WGS) entry which is preliminary data.</text>
</comment>
<accession>A0A6G0WFI4</accession>
<protein>
    <recommendedName>
        <fullName evidence="1">PPM-type phosphatase domain-containing protein</fullName>
    </recommendedName>
</protein>
<dbReference type="InterPro" id="IPR036457">
    <property type="entry name" value="PPM-type-like_dom_sf"/>
</dbReference>
<dbReference type="Gene3D" id="3.60.40.10">
    <property type="entry name" value="PPM-type phosphatase domain"/>
    <property type="match status" value="1"/>
</dbReference>
<dbReference type="PROSITE" id="PS51746">
    <property type="entry name" value="PPM_2"/>
    <property type="match status" value="1"/>
</dbReference>
<dbReference type="PANTHER" id="PTHR47992">
    <property type="entry name" value="PROTEIN PHOSPHATASE"/>
    <property type="match status" value="1"/>
</dbReference>
<dbReference type="InterPro" id="IPR015655">
    <property type="entry name" value="PP2C"/>
</dbReference>
<evidence type="ECO:0000313" key="2">
    <source>
        <dbReference type="EMBL" id="KAF0725815.1"/>
    </source>
</evidence>
<evidence type="ECO:0000313" key="3">
    <source>
        <dbReference type="Proteomes" id="UP000481153"/>
    </source>
</evidence>
<reference evidence="2 3" key="1">
    <citation type="submission" date="2019-07" db="EMBL/GenBank/DDBJ databases">
        <title>Genomics analysis of Aphanomyces spp. identifies a new class of oomycete effector associated with host adaptation.</title>
        <authorList>
            <person name="Gaulin E."/>
        </authorList>
    </citation>
    <scope>NUCLEOTIDE SEQUENCE [LARGE SCALE GENOMIC DNA]</scope>
    <source>
        <strain evidence="2 3">ATCC 201684</strain>
    </source>
</reference>
<dbReference type="EMBL" id="VJMJ01000232">
    <property type="protein sequence ID" value="KAF0725815.1"/>
    <property type="molecule type" value="Genomic_DNA"/>
</dbReference>
<feature type="domain" description="PPM-type phosphatase" evidence="1">
    <location>
        <begin position="3"/>
        <end position="311"/>
    </location>
</feature>
<keyword evidence="3" id="KW-1185">Reference proteome</keyword>
<gene>
    <name evidence="2" type="ORF">Ae201684_015780</name>
</gene>
<dbReference type="SUPFAM" id="SSF81606">
    <property type="entry name" value="PP2C-like"/>
    <property type="match status" value="1"/>
</dbReference>
<evidence type="ECO:0000259" key="1">
    <source>
        <dbReference type="PROSITE" id="PS51746"/>
    </source>
</evidence>
<sequence length="324" mass="35961">MIAFAATTDVGNCRANNEDLYVILPDLPTPQTDFAKRRSAVVVLDGHGGIRAASFVRQFFETEFISSEHYGVNTAKALEACVQTLDKRFLELARKQHWLTDGTTLVAVVIEDTPNERKLTTANVGDSRAIFISPHHTREITIDQNAARSDEAFRVYDSGGFVSFTNRYRPPPTALVRPLRCLRHIVDGWNKWVQHRPLRVYPGGLAVTRSIGDLDCKQAGVVICDAECVEYVLTSQAKCQQDTSASSGLIIASDGVWGVESTHTVWRCVSKQLKTRCSLQERADIMSTSVVSLAKLHPRSTDNITAVAVVFDQIYHLRNVTSLQ</sequence>